<reference evidence="3" key="2">
    <citation type="submission" date="2015-01" db="EMBL/GenBank/DDBJ databases">
        <title>Evolutionary Origins and Diversification of the Mycorrhizal Mutualists.</title>
        <authorList>
            <consortium name="DOE Joint Genome Institute"/>
            <consortium name="Mycorrhizal Genomics Consortium"/>
            <person name="Kohler A."/>
            <person name="Kuo A."/>
            <person name="Nagy L.G."/>
            <person name="Floudas D."/>
            <person name="Copeland A."/>
            <person name="Barry K.W."/>
            <person name="Cichocki N."/>
            <person name="Veneault-Fourrey C."/>
            <person name="LaButti K."/>
            <person name="Lindquist E.A."/>
            <person name="Lipzen A."/>
            <person name="Lundell T."/>
            <person name="Morin E."/>
            <person name="Murat C."/>
            <person name="Riley R."/>
            <person name="Ohm R."/>
            <person name="Sun H."/>
            <person name="Tunlid A."/>
            <person name="Henrissat B."/>
            <person name="Grigoriev I.V."/>
            <person name="Hibbett D.S."/>
            <person name="Martin F."/>
        </authorList>
    </citation>
    <scope>NUCLEOTIDE SEQUENCE [LARGE SCALE GENOMIC DNA]</scope>
    <source>
        <strain evidence="3">LaAM-08-1</strain>
    </source>
</reference>
<dbReference type="OrthoDB" id="3359487at2759"/>
<gene>
    <name evidence="2" type="ORF">K443DRAFT_258704</name>
</gene>
<accession>A0A0C9XLS9</accession>
<protein>
    <submittedName>
        <fullName evidence="2">Uncharacterized protein</fullName>
    </submittedName>
</protein>
<dbReference type="Proteomes" id="UP000054477">
    <property type="component" value="Unassembled WGS sequence"/>
</dbReference>
<name>A0A0C9XLS9_9AGAR</name>
<keyword evidence="1" id="KW-0812">Transmembrane</keyword>
<organism evidence="2 3">
    <name type="scientific">Laccaria amethystina LaAM-08-1</name>
    <dbReference type="NCBI Taxonomy" id="1095629"/>
    <lineage>
        <taxon>Eukaryota</taxon>
        <taxon>Fungi</taxon>
        <taxon>Dikarya</taxon>
        <taxon>Basidiomycota</taxon>
        <taxon>Agaricomycotina</taxon>
        <taxon>Agaricomycetes</taxon>
        <taxon>Agaricomycetidae</taxon>
        <taxon>Agaricales</taxon>
        <taxon>Agaricineae</taxon>
        <taxon>Hydnangiaceae</taxon>
        <taxon>Laccaria</taxon>
    </lineage>
</organism>
<keyword evidence="1" id="KW-1133">Transmembrane helix</keyword>
<dbReference type="HOGENOM" id="CLU_1917370_0_0_1"/>
<dbReference type="AlphaFoldDB" id="A0A0C9XLS9"/>
<dbReference type="EMBL" id="KN838701">
    <property type="protein sequence ID" value="KIJ97097.1"/>
    <property type="molecule type" value="Genomic_DNA"/>
</dbReference>
<proteinExistence type="predicted"/>
<evidence type="ECO:0000313" key="3">
    <source>
        <dbReference type="Proteomes" id="UP000054477"/>
    </source>
</evidence>
<feature type="transmembrane region" description="Helical" evidence="1">
    <location>
        <begin position="68"/>
        <end position="86"/>
    </location>
</feature>
<keyword evidence="3" id="KW-1185">Reference proteome</keyword>
<reference evidence="2 3" key="1">
    <citation type="submission" date="2014-04" db="EMBL/GenBank/DDBJ databases">
        <authorList>
            <consortium name="DOE Joint Genome Institute"/>
            <person name="Kuo A."/>
            <person name="Kohler A."/>
            <person name="Nagy L.G."/>
            <person name="Floudas D."/>
            <person name="Copeland A."/>
            <person name="Barry K.W."/>
            <person name="Cichocki N."/>
            <person name="Veneault-Fourrey C."/>
            <person name="LaButti K."/>
            <person name="Lindquist E.A."/>
            <person name="Lipzen A."/>
            <person name="Lundell T."/>
            <person name="Morin E."/>
            <person name="Murat C."/>
            <person name="Sun H."/>
            <person name="Tunlid A."/>
            <person name="Henrissat B."/>
            <person name="Grigoriev I.V."/>
            <person name="Hibbett D.S."/>
            <person name="Martin F."/>
            <person name="Nordberg H.P."/>
            <person name="Cantor M.N."/>
            <person name="Hua S.X."/>
        </authorList>
    </citation>
    <scope>NUCLEOTIDE SEQUENCE [LARGE SCALE GENOMIC DNA]</scope>
    <source>
        <strain evidence="2 3">LaAM-08-1</strain>
    </source>
</reference>
<evidence type="ECO:0000256" key="1">
    <source>
        <dbReference type="SAM" id="Phobius"/>
    </source>
</evidence>
<sequence>MRHCTFPEERPASALSYQPWTTSTNILPWWLLTTSTLWRSRQPLQPAKKPSTGTTTKPITLRCLGLQWVWIFLLFHLFFPYLLLVLHPRHKLQYFKNAGWQDEWIERAEEIVHTVFDLLQRMAFQDHFKIIL</sequence>
<evidence type="ECO:0000313" key="2">
    <source>
        <dbReference type="EMBL" id="KIJ97097.1"/>
    </source>
</evidence>
<keyword evidence="1" id="KW-0472">Membrane</keyword>